<accession>G3IGW0</accession>
<organism evidence="3 4">
    <name type="scientific">Cricetulus griseus</name>
    <name type="common">Chinese hamster</name>
    <name type="synonym">Cricetulus barabensis griseus</name>
    <dbReference type="NCBI Taxonomy" id="10029"/>
    <lineage>
        <taxon>Eukaryota</taxon>
        <taxon>Metazoa</taxon>
        <taxon>Chordata</taxon>
        <taxon>Craniata</taxon>
        <taxon>Vertebrata</taxon>
        <taxon>Euteleostomi</taxon>
        <taxon>Mammalia</taxon>
        <taxon>Eutheria</taxon>
        <taxon>Euarchontoglires</taxon>
        <taxon>Glires</taxon>
        <taxon>Rodentia</taxon>
        <taxon>Myomorpha</taxon>
        <taxon>Muroidea</taxon>
        <taxon>Cricetidae</taxon>
        <taxon>Cricetinae</taxon>
        <taxon>Cricetulus</taxon>
    </lineage>
</organism>
<dbReference type="AlphaFoldDB" id="G3IGW0"/>
<dbReference type="Gene3D" id="1.10.287.2250">
    <property type="match status" value="1"/>
</dbReference>
<sequence length="100" mass="11803">MASVAPSRDPRLDAEWEEWKKEFGKTYSPDEEGHRRALWEKSKELVEKHNVEYEQGRSSYSLGLNEFSDLTDEEHRKYCLGKMKYTEESPTSENVEEKAK</sequence>
<protein>
    <submittedName>
        <fullName evidence="3">Protein CTLA-2-beta</fullName>
    </submittedName>
</protein>
<dbReference type="SUPFAM" id="SSF54001">
    <property type="entry name" value="Cysteine proteinases"/>
    <property type="match status" value="1"/>
</dbReference>
<evidence type="ECO:0000256" key="1">
    <source>
        <dbReference type="ARBA" id="ARBA00061596"/>
    </source>
</evidence>
<dbReference type="EMBL" id="JH002649">
    <property type="protein sequence ID" value="EGW06749.1"/>
    <property type="molecule type" value="Genomic_DNA"/>
</dbReference>
<reference evidence="4" key="1">
    <citation type="journal article" date="2011" name="Nat. Biotechnol.">
        <title>The genomic sequence of the Chinese hamster ovary (CHO)-K1 cell line.</title>
        <authorList>
            <person name="Xu X."/>
            <person name="Nagarajan H."/>
            <person name="Lewis N.E."/>
            <person name="Pan S."/>
            <person name="Cai Z."/>
            <person name="Liu X."/>
            <person name="Chen W."/>
            <person name="Xie M."/>
            <person name="Wang W."/>
            <person name="Hammond S."/>
            <person name="Andersen M.R."/>
            <person name="Neff N."/>
            <person name="Passarelli B."/>
            <person name="Koh W."/>
            <person name="Fan H.C."/>
            <person name="Wang J."/>
            <person name="Gui Y."/>
            <person name="Lee K.H."/>
            <person name="Betenbaugh M.J."/>
            <person name="Quake S.R."/>
            <person name="Famili I."/>
            <person name="Palsson B.O."/>
            <person name="Wang J."/>
        </authorList>
    </citation>
    <scope>NUCLEOTIDE SEQUENCE [LARGE SCALE GENOMIC DNA]</scope>
    <source>
        <strain evidence="4">CHO K1 cell line</strain>
    </source>
</reference>
<feature type="domain" description="Cathepsin propeptide inhibitor" evidence="2">
    <location>
        <begin position="16"/>
        <end position="75"/>
    </location>
</feature>
<dbReference type="InParanoid" id="G3IGW0"/>
<dbReference type="SMART" id="SM00848">
    <property type="entry name" value="Inhibitor_I29"/>
    <property type="match status" value="1"/>
</dbReference>
<dbReference type="FunCoup" id="G3IGW0">
    <property type="interactions" value="4"/>
</dbReference>
<name>G3IGW0_CRIGR</name>
<dbReference type="MEROPS" id="I29.008"/>
<comment type="similarity">
    <text evidence="1">To the propeptide regions of cysteine proteases.</text>
</comment>
<proteinExistence type="predicted"/>
<dbReference type="FunFam" id="1.10.287.2250:FF:000003">
    <property type="entry name" value="Cathepsin L"/>
    <property type="match status" value="1"/>
</dbReference>
<dbReference type="Pfam" id="PF08246">
    <property type="entry name" value="Inhibitor_I29"/>
    <property type="match status" value="1"/>
</dbReference>
<evidence type="ECO:0000313" key="3">
    <source>
        <dbReference type="EMBL" id="EGW06749.1"/>
    </source>
</evidence>
<dbReference type="InterPro" id="IPR038765">
    <property type="entry name" value="Papain-like_cys_pep_sf"/>
</dbReference>
<dbReference type="Proteomes" id="UP000001075">
    <property type="component" value="Unassembled WGS sequence"/>
</dbReference>
<evidence type="ECO:0000259" key="2">
    <source>
        <dbReference type="SMART" id="SM00848"/>
    </source>
</evidence>
<dbReference type="InterPro" id="IPR013201">
    <property type="entry name" value="Prot_inhib_I29"/>
</dbReference>
<evidence type="ECO:0000313" key="4">
    <source>
        <dbReference type="Proteomes" id="UP000001075"/>
    </source>
</evidence>
<dbReference type="OMA" id="EERTRMH"/>
<gene>
    <name evidence="3" type="ORF">I79_023037</name>
</gene>